<dbReference type="AlphaFoldDB" id="A0AAD6QLL8"/>
<reference evidence="1" key="1">
    <citation type="journal article" date="2023" name="Mol. Ecol. Resour.">
        <title>Chromosome-level genome assembly of a triploid poplar Populus alba 'Berolinensis'.</title>
        <authorList>
            <person name="Chen S."/>
            <person name="Yu Y."/>
            <person name="Wang X."/>
            <person name="Wang S."/>
            <person name="Zhang T."/>
            <person name="Zhou Y."/>
            <person name="He R."/>
            <person name="Meng N."/>
            <person name="Wang Y."/>
            <person name="Liu W."/>
            <person name="Liu Z."/>
            <person name="Liu J."/>
            <person name="Guo Q."/>
            <person name="Huang H."/>
            <person name="Sederoff R.R."/>
            <person name="Wang G."/>
            <person name="Qu G."/>
            <person name="Chen S."/>
        </authorList>
    </citation>
    <scope>NUCLEOTIDE SEQUENCE</scope>
    <source>
        <strain evidence="1">SC-2020</strain>
    </source>
</reference>
<sequence>MLITPVKINKRPRGNKWTRIFEFKLLACFKHRQFMMILLKKYVPSKTLLILWKTISELVYRSEGFLICSSNLKSSIQILSEASAFSSIKTLEIQRCLMLILPQDSY</sequence>
<evidence type="ECO:0000313" key="1">
    <source>
        <dbReference type="EMBL" id="KAJ6992677.1"/>
    </source>
</evidence>
<organism evidence="1 2">
    <name type="scientific">Populus alba x Populus x berolinensis</name>
    <dbReference type="NCBI Taxonomy" id="444605"/>
    <lineage>
        <taxon>Eukaryota</taxon>
        <taxon>Viridiplantae</taxon>
        <taxon>Streptophyta</taxon>
        <taxon>Embryophyta</taxon>
        <taxon>Tracheophyta</taxon>
        <taxon>Spermatophyta</taxon>
        <taxon>Magnoliopsida</taxon>
        <taxon>eudicotyledons</taxon>
        <taxon>Gunneridae</taxon>
        <taxon>Pentapetalae</taxon>
        <taxon>rosids</taxon>
        <taxon>fabids</taxon>
        <taxon>Malpighiales</taxon>
        <taxon>Salicaceae</taxon>
        <taxon>Saliceae</taxon>
        <taxon>Populus</taxon>
    </lineage>
</organism>
<comment type="caution">
    <text evidence="1">The sequence shown here is derived from an EMBL/GenBank/DDBJ whole genome shotgun (WGS) entry which is preliminary data.</text>
</comment>
<name>A0AAD6QLL8_9ROSI</name>
<protein>
    <submittedName>
        <fullName evidence="1">Uncharacterized protein</fullName>
    </submittedName>
</protein>
<proteinExistence type="predicted"/>
<dbReference type="EMBL" id="JAQIZT010000006">
    <property type="protein sequence ID" value="KAJ6992677.1"/>
    <property type="molecule type" value="Genomic_DNA"/>
</dbReference>
<dbReference type="Proteomes" id="UP001164929">
    <property type="component" value="Chromosome 6"/>
</dbReference>
<accession>A0AAD6QLL8</accession>
<gene>
    <name evidence="1" type="ORF">NC653_015923</name>
</gene>
<keyword evidence="2" id="KW-1185">Reference proteome</keyword>
<evidence type="ECO:0000313" key="2">
    <source>
        <dbReference type="Proteomes" id="UP001164929"/>
    </source>
</evidence>